<proteinExistence type="predicted"/>
<dbReference type="PANTHER" id="PTHR43135">
    <property type="entry name" value="ALPHA-D-RIBOSE 1-METHYLPHOSPHONATE 5-TRIPHOSPHATE DIPHOSPHATASE"/>
    <property type="match status" value="1"/>
</dbReference>
<dbReference type="Proteomes" id="UP000013015">
    <property type="component" value="Unassembled WGS sequence"/>
</dbReference>
<dbReference type="PANTHER" id="PTHR43135:SF3">
    <property type="entry name" value="ALPHA-D-RIBOSE 1-METHYLPHOSPHONATE 5-TRIPHOSPHATE DIPHOSPHATASE"/>
    <property type="match status" value="1"/>
</dbReference>
<organism evidence="2 3">
    <name type="scientific">Schaalia cardiffensis F0333</name>
    <dbReference type="NCBI Taxonomy" id="888050"/>
    <lineage>
        <taxon>Bacteria</taxon>
        <taxon>Bacillati</taxon>
        <taxon>Actinomycetota</taxon>
        <taxon>Actinomycetes</taxon>
        <taxon>Actinomycetales</taxon>
        <taxon>Actinomycetaceae</taxon>
        <taxon>Schaalia</taxon>
    </lineage>
</organism>
<evidence type="ECO:0000313" key="3">
    <source>
        <dbReference type="Proteomes" id="UP000013015"/>
    </source>
</evidence>
<dbReference type="InterPro" id="IPR006680">
    <property type="entry name" value="Amidohydro-rel"/>
</dbReference>
<dbReference type="Gene3D" id="3.20.20.140">
    <property type="entry name" value="Metal-dependent hydrolases"/>
    <property type="match status" value="1"/>
</dbReference>
<sequence length="406" mass="43885">MTVAIEGGRFTRITPSKVSIAQAQRIDGTGKALIPGLIDAHKHIMNNGGDHMAVGLTPRGVFDNLATMLRGGVTTILDLGSADIIHVLRHAPVVRPRIHTAISIVTNPGGYPAEYMPRRFYRMGAVRECQSPAQIRRTVRRLARVGVSAIKTAVVSRTFDGKPVRGWSDAQLNALTDEAHRHGLMVCAHLTYAADYVQAARCGVDSVHHAAFDGVITDRVADELIEAGVVFVPTLSLASLLIDGMQYRWCDDPQFTAGLPPALVRNMREFTTHYEQCPPDEPVPGFFVSLPKREWEAVPENQLRNVAKYIERGGTIALGTDSALGFSLHGTPVREMELMVEAGLNTVEAIQAAGQNAARVFSHKENIGTITPGALADCLLVPAEITASMTHLADISTVIQGGKVIR</sequence>
<reference evidence="2 3" key="1">
    <citation type="submission" date="2013-03" db="EMBL/GenBank/DDBJ databases">
        <title>Reference genome for the Human Microbiome Project.</title>
        <authorList>
            <person name="Aqrawi P."/>
            <person name="Ayvaz T."/>
            <person name="Bess C."/>
            <person name="Blankenburg K."/>
            <person name="Coyle M."/>
            <person name="Deng J."/>
            <person name="Forbes L."/>
            <person name="Fowler G."/>
            <person name="Francisco L."/>
            <person name="Fu Q."/>
            <person name="Gibbs R."/>
            <person name="Gross S."/>
            <person name="Gubbala S."/>
            <person name="Hale W."/>
            <person name="Hemphill L."/>
            <person name="Highlander S."/>
            <person name="Hirani K."/>
            <person name="Jackson L."/>
            <person name="Jakkamsetti A."/>
            <person name="Javaid M."/>
            <person name="Jayaseelan J.C."/>
            <person name="Jiang H."/>
            <person name="Joshi V."/>
            <person name="Korchina V."/>
            <person name="Kovar C."/>
            <person name="Lara F."/>
            <person name="Lee S."/>
            <person name="Liu Y."/>
            <person name="Mata R."/>
            <person name="Mathew T."/>
            <person name="Munidasa M."/>
            <person name="Muzny D."/>
            <person name="Nazareth L."/>
            <person name="Ngo R."/>
            <person name="Nguyen L."/>
            <person name="Nguyen N."/>
            <person name="Okwuonu G."/>
            <person name="Ongeri F."/>
            <person name="Palculict T."/>
            <person name="Patil S."/>
            <person name="Petrosino J."/>
            <person name="Pham C."/>
            <person name="Pham P."/>
            <person name="Pu L.-L."/>
            <person name="Qin X."/>
            <person name="Qu J."/>
            <person name="Reid J."/>
            <person name="Ross M."/>
            <person name="Ruth R."/>
            <person name="Saada N."/>
            <person name="San Lucas F."/>
            <person name="Santibanez J."/>
            <person name="Shang Y."/>
            <person name="Simmons D."/>
            <person name="Song X.-Z."/>
            <person name="Tang L.-Y."/>
            <person name="Thornton R."/>
            <person name="Warren J."/>
            <person name="Weissenberger G."/>
            <person name="Wilczek-Boney K."/>
            <person name="Worley K."/>
            <person name="Youmans B."/>
            <person name="Zhang J."/>
            <person name="Zhang L."/>
            <person name="Zhao Z."/>
            <person name="Zhou C."/>
            <person name="Zhu D."/>
            <person name="Zhu Y."/>
        </authorList>
    </citation>
    <scope>NUCLEOTIDE SEQUENCE [LARGE SCALE GENOMIC DNA]</scope>
    <source>
        <strain evidence="2 3">F0333</strain>
    </source>
</reference>
<evidence type="ECO:0000313" key="2">
    <source>
        <dbReference type="EMBL" id="ENO17792.1"/>
    </source>
</evidence>
<evidence type="ECO:0000259" key="1">
    <source>
        <dbReference type="Pfam" id="PF01979"/>
    </source>
</evidence>
<dbReference type="SUPFAM" id="SSF51338">
    <property type="entry name" value="Composite domain of metallo-dependent hydrolases"/>
    <property type="match status" value="1"/>
</dbReference>
<dbReference type="GO" id="GO:0016810">
    <property type="term" value="F:hydrolase activity, acting on carbon-nitrogen (but not peptide) bonds"/>
    <property type="evidence" value="ECO:0007669"/>
    <property type="project" value="InterPro"/>
</dbReference>
<dbReference type="EMBL" id="AQHZ01000024">
    <property type="protein sequence ID" value="ENO17792.1"/>
    <property type="molecule type" value="Genomic_DNA"/>
</dbReference>
<dbReference type="Gene3D" id="2.30.40.10">
    <property type="entry name" value="Urease, subunit C, domain 1"/>
    <property type="match status" value="1"/>
</dbReference>
<dbReference type="SUPFAM" id="SSF51556">
    <property type="entry name" value="Metallo-dependent hydrolases"/>
    <property type="match status" value="1"/>
</dbReference>
<protein>
    <submittedName>
        <fullName evidence="2">Amidohydrolase family protein</fullName>
    </submittedName>
</protein>
<comment type="caution">
    <text evidence="2">The sequence shown here is derived from an EMBL/GenBank/DDBJ whole genome shotgun (WGS) entry which is preliminary data.</text>
</comment>
<dbReference type="Pfam" id="PF01979">
    <property type="entry name" value="Amidohydro_1"/>
    <property type="match status" value="1"/>
</dbReference>
<gene>
    <name evidence="2" type="ORF">HMPREF9004_1702</name>
</gene>
<feature type="domain" description="Amidohydrolase-related" evidence="1">
    <location>
        <begin position="33"/>
        <end position="404"/>
    </location>
</feature>
<dbReference type="InterPro" id="IPR032466">
    <property type="entry name" value="Metal_Hydrolase"/>
</dbReference>
<dbReference type="HOGENOM" id="CLU_023620_1_1_11"/>
<accession>N6X2Y9</accession>
<keyword evidence="3" id="KW-1185">Reference proteome</keyword>
<name>N6X2Y9_9ACTO</name>
<dbReference type="AlphaFoldDB" id="N6X2Y9"/>
<dbReference type="STRING" id="888050.HMPREF9004_1702"/>
<dbReference type="InterPro" id="IPR051781">
    <property type="entry name" value="Metallo-dep_Hydrolase"/>
</dbReference>
<dbReference type="eggNOG" id="COG1228">
    <property type="taxonomic scope" value="Bacteria"/>
</dbReference>
<dbReference type="PATRIC" id="fig|888050.3.peg.1638"/>
<keyword evidence="2" id="KW-0378">Hydrolase</keyword>
<dbReference type="InterPro" id="IPR011059">
    <property type="entry name" value="Metal-dep_hydrolase_composite"/>
</dbReference>